<feature type="domain" description="Histidine kinase" evidence="4">
    <location>
        <begin position="306"/>
        <end position="522"/>
    </location>
</feature>
<organism evidence="5 6">
    <name type="scientific">Pedobacter panaciterrae</name>
    <dbReference type="NCBI Taxonomy" id="363849"/>
    <lineage>
        <taxon>Bacteria</taxon>
        <taxon>Pseudomonadati</taxon>
        <taxon>Bacteroidota</taxon>
        <taxon>Sphingobacteriia</taxon>
        <taxon>Sphingobacteriales</taxon>
        <taxon>Sphingobacteriaceae</taxon>
        <taxon>Pedobacter</taxon>
    </lineage>
</organism>
<accession>A0ABU8NIY4</accession>
<dbReference type="PANTHER" id="PTHR43547">
    <property type="entry name" value="TWO-COMPONENT HISTIDINE KINASE"/>
    <property type="match status" value="1"/>
</dbReference>
<dbReference type="Pfam" id="PF00512">
    <property type="entry name" value="HisKA"/>
    <property type="match status" value="1"/>
</dbReference>
<dbReference type="InterPro" id="IPR003594">
    <property type="entry name" value="HATPase_dom"/>
</dbReference>
<dbReference type="InterPro" id="IPR004358">
    <property type="entry name" value="Sig_transdc_His_kin-like_C"/>
</dbReference>
<protein>
    <recommendedName>
        <fullName evidence="2">histidine kinase</fullName>
        <ecNumber evidence="2">2.7.13.3</ecNumber>
    </recommendedName>
</protein>
<evidence type="ECO:0000313" key="5">
    <source>
        <dbReference type="EMBL" id="MEJ2902152.1"/>
    </source>
</evidence>
<dbReference type="PROSITE" id="PS50109">
    <property type="entry name" value="HIS_KIN"/>
    <property type="match status" value="1"/>
</dbReference>
<evidence type="ECO:0000256" key="3">
    <source>
        <dbReference type="ARBA" id="ARBA00022553"/>
    </source>
</evidence>
<dbReference type="Gene3D" id="2.10.70.100">
    <property type="match status" value="1"/>
</dbReference>
<comment type="catalytic activity">
    <reaction evidence="1">
        <text>ATP + protein L-histidine = ADP + protein N-phospho-L-histidine.</text>
        <dbReference type="EC" id="2.7.13.3"/>
    </reaction>
</comment>
<dbReference type="EMBL" id="JBBEUB010000001">
    <property type="protein sequence ID" value="MEJ2902152.1"/>
    <property type="molecule type" value="Genomic_DNA"/>
</dbReference>
<dbReference type="Pfam" id="PF02518">
    <property type="entry name" value="HATPase_c"/>
    <property type="match status" value="1"/>
</dbReference>
<dbReference type="Gene3D" id="1.10.287.130">
    <property type="match status" value="1"/>
</dbReference>
<dbReference type="InterPro" id="IPR036890">
    <property type="entry name" value="HATPase_C_sf"/>
</dbReference>
<keyword evidence="5" id="KW-0067">ATP-binding</keyword>
<keyword evidence="6" id="KW-1185">Reference proteome</keyword>
<dbReference type="InterPro" id="IPR003661">
    <property type="entry name" value="HisK_dim/P_dom"/>
</dbReference>
<name>A0ABU8NIY4_9SPHI</name>
<dbReference type="SMART" id="SM00387">
    <property type="entry name" value="HATPase_c"/>
    <property type="match status" value="1"/>
</dbReference>
<gene>
    <name evidence="5" type="ORF">WAE58_06940</name>
</gene>
<evidence type="ECO:0000259" key="4">
    <source>
        <dbReference type="PROSITE" id="PS50109"/>
    </source>
</evidence>
<evidence type="ECO:0000256" key="1">
    <source>
        <dbReference type="ARBA" id="ARBA00000085"/>
    </source>
</evidence>
<sequence length="523" mass="58560">MTRSSLSANAKYFKDGGEMGELTRNFDWSKSVLGSPEKWPQSLLTTVNIILRSKFPMFLWWGKELIQFYNDAYRPSLGNEGKHPVALGQKGAECWPEIWPTIKPLIDQVMGGGASTWSEDQLIPIYRNGRVEDVYWTFSYSGVDDENGAVGGVLVICSETTKKVKAYDEVEQAKKELEFAIEAAELGTWDLNPQTNRFIGNQRLKAWFGLSADDEVELPKATSIIAEADRPRVLDAIGEAMTYSSGGSYDIDYIIQPPDNPIPRHVRAKGKALFNTDLQAIRFSGILQDITEQKKDEVRKNDFIAMVSHELKTPLTSLKAYVQVLMRKANIKSDEFSAATLIKLDTQVNKMAGLINSFLDVSRLDSGKIHLDKKEFLINDLILEVLETFFAPVIITPLHFKPGPDLTVMADREKIGQVINNLVSNAIKYNVGGMPVALSCHKEDGKAIICVSDQGLGIKEEDLPHVFERFYRVNDEQGRSISGFGIGLYLCWELIHFHDGEIYAESEWGKGSVFSFSLPLISD</sequence>
<comment type="caution">
    <text evidence="5">The sequence shown here is derived from an EMBL/GenBank/DDBJ whole genome shotgun (WGS) entry which is preliminary data.</text>
</comment>
<dbReference type="Gene3D" id="3.30.450.20">
    <property type="entry name" value="PAS domain"/>
    <property type="match status" value="2"/>
</dbReference>
<keyword evidence="5" id="KW-0547">Nucleotide-binding</keyword>
<dbReference type="CDD" id="cd00082">
    <property type="entry name" value="HisKA"/>
    <property type="match status" value="1"/>
</dbReference>
<dbReference type="InterPro" id="IPR036097">
    <property type="entry name" value="HisK_dim/P_sf"/>
</dbReference>
<dbReference type="Gene3D" id="3.30.565.10">
    <property type="entry name" value="Histidine kinase-like ATPase, C-terminal domain"/>
    <property type="match status" value="1"/>
</dbReference>
<dbReference type="GO" id="GO:0005524">
    <property type="term" value="F:ATP binding"/>
    <property type="evidence" value="ECO:0007669"/>
    <property type="project" value="UniProtKB-KW"/>
</dbReference>
<dbReference type="PRINTS" id="PR00344">
    <property type="entry name" value="BCTRLSENSOR"/>
</dbReference>
<dbReference type="InterPro" id="IPR035965">
    <property type="entry name" value="PAS-like_dom_sf"/>
</dbReference>
<dbReference type="CDD" id="cd00075">
    <property type="entry name" value="HATPase"/>
    <property type="match status" value="1"/>
</dbReference>
<dbReference type="Proteomes" id="UP001378956">
    <property type="component" value="Unassembled WGS sequence"/>
</dbReference>
<dbReference type="RefSeq" id="WP_172661053.1">
    <property type="nucleotide sequence ID" value="NZ_CBFGNQ010000003.1"/>
</dbReference>
<dbReference type="PANTHER" id="PTHR43547:SF2">
    <property type="entry name" value="HYBRID SIGNAL TRANSDUCTION HISTIDINE KINASE C"/>
    <property type="match status" value="1"/>
</dbReference>
<dbReference type="InterPro" id="IPR005467">
    <property type="entry name" value="His_kinase_dom"/>
</dbReference>
<dbReference type="SUPFAM" id="SSF55785">
    <property type="entry name" value="PYP-like sensor domain (PAS domain)"/>
    <property type="match status" value="1"/>
</dbReference>
<evidence type="ECO:0000313" key="6">
    <source>
        <dbReference type="Proteomes" id="UP001378956"/>
    </source>
</evidence>
<keyword evidence="3" id="KW-0597">Phosphoprotein</keyword>
<reference evidence="5 6" key="1">
    <citation type="submission" date="2024-03" db="EMBL/GenBank/DDBJ databases">
        <title>Sequence of Lycoming College Course Isolates.</title>
        <authorList>
            <person name="Plotts O."/>
            <person name="Newman J."/>
        </authorList>
    </citation>
    <scope>NUCLEOTIDE SEQUENCE [LARGE SCALE GENOMIC DNA]</scope>
    <source>
        <strain evidence="5 6">CJB-3</strain>
    </source>
</reference>
<evidence type="ECO:0000256" key="2">
    <source>
        <dbReference type="ARBA" id="ARBA00012438"/>
    </source>
</evidence>
<proteinExistence type="predicted"/>
<dbReference type="SMART" id="SM00388">
    <property type="entry name" value="HisKA"/>
    <property type="match status" value="1"/>
</dbReference>
<dbReference type="SUPFAM" id="SSF55874">
    <property type="entry name" value="ATPase domain of HSP90 chaperone/DNA topoisomerase II/histidine kinase"/>
    <property type="match status" value="1"/>
</dbReference>
<dbReference type="EC" id="2.7.13.3" evidence="2"/>
<dbReference type="SUPFAM" id="SSF47384">
    <property type="entry name" value="Homodimeric domain of signal transducing histidine kinase"/>
    <property type="match status" value="1"/>
</dbReference>